<dbReference type="PANTHER" id="PTHR43669">
    <property type="entry name" value="5-KETO-D-GLUCONATE 5-REDUCTASE"/>
    <property type="match status" value="1"/>
</dbReference>
<dbReference type="GO" id="GO:0016491">
    <property type="term" value="F:oxidoreductase activity"/>
    <property type="evidence" value="ECO:0007669"/>
    <property type="project" value="UniProtKB-KW"/>
</dbReference>
<evidence type="ECO:0000256" key="1">
    <source>
        <dbReference type="ARBA" id="ARBA00006484"/>
    </source>
</evidence>
<dbReference type="SUPFAM" id="SSF51735">
    <property type="entry name" value="NAD(P)-binding Rossmann-fold domains"/>
    <property type="match status" value="1"/>
</dbReference>
<evidence type="ECO:0000313" key="4">
    <source>
        <dbReference type="Proteomes" id="UP000542720"/>
    </source>
</evidence>
<comment type="similarity">
    <text evidence="1">Belongs to the short-chain dehydrogenases/reductases (SDR) family.</text>
</comment>
<dbReference type="RefSeq" id="WP_183090925.1">
    <property type="nucleotide sequence ID" value="NZ_JACJUD010000008.1"/>
</dbReference>
<dbReference type="InterPro" id="IPR002347">
    <property type="entry name" value="SDR_fam"/>
</dbReference>
<organism evidence="3 4">
    <name type="scientific">Aquipseudomonas ullengensis</name>
    <dbReference type="NCBI Taxonomy" id="2759166"/>
    <lineage>
        <taxon>Bacteria</taxon>
        <taxon>Pseudomonadati</taxon>
        <taxon>Pseudomonadota</taxon>
        <taxon>Gammaproteobacteria</taxon>
        <taxon>Pseudomonadales</taxon>
        <taxon>Pseudomonadaceae</taxon>
        <taxon>Aquipseudomonas</taxon>
    </lineage>
</organism>
<dbReference type="CDD" id="cd05233">
    <property type="entry name" value="SDR_c"/>
    <property type="match status" value="1"/>
</dbReference>
<protein>
    <submittedName>
        <fullName evidence="3">SDR family oxidoreductase</fullName>
    </submittedName>
</protein>
<gene>
    <name evidence="3" type="ORF">H3H51_20430</name>
</gene>
<dbReference type="Proteomes" id="UP000542720">
    <property type="component" value="Unassembled WGS sequence"/>
</dbReference>
<dbReference type="FunFam" id="3.40.50.720:FF:000084">
    <property type="entry name" value="Short-chain dehydrogenase reductase"/>
    <property type="match status" value="1"/>
</dbReference>
<dbReference type="PROSITE" id="PS00061">
    <property type="entry name" value="ADH_SHORT"/>
    <property type="match status" value="1"/>
</dbReference>
<name>A0A7W4LQB4_9GAMM</name>
<dbReference type="EMBL" id="JACJUD010000008">
    <property type="protein sequence ID" value="MBB2497395.1"/>
    <property type="molecule type" value="Genomic_DNA"/>
</dbReference>
<dbReference type="Pfam" id="PF13561">
    <property type="entry name" value="adh_short_C2"/>
    <property type="match status" value="1"/>
</dbReference>
<dbReference type="InterPro" id="IPR036291">
    <property type="entry name" value="NAD(P)-bd_dom_sf"/>
</dbReference>
<dbReference type="NCBIfam" id="NF005559">
    <property type="entry name" value="PRK07231.1"/>
    <property type="match status" value="1"/>
</dbReference>
<comment type="caution">
    <text evidence="3">The sequence shown here is derived from an EMBL/GenBank/DDBJ whole genome shotgun (WGS) entry which is preliminary data.</text>
</comment>
<dbReference type="PRINTS" id="PR00080">
    <property type="entry name" value="SDRFAMILY"/>
</dbReference>
<dbReference type="PRINTS" id="PR00081">
    <property type="entry name" value="GDHRDH"/>
</dbReference>
<dbReference type="PANTHER" id="PTHR43669:SF3">
    <property type="entry name" value="ALCOHOL DEHYDROGENASE, PUTATIVE (AFU_ORTHOLOGUE AFUA_3G03445)-RELATED"/>
    <property type="match status" value="1"/>
</dbReference>
<dbReference type="AlphaFoldDB" id="A0A7W4LQB4"/>
<dbReference type="InterPro" id="IPR020904">
    <property type="entry name" value="Sc_DH/Rdtase_CS"/>
</dbReference>
<proteinExistence type="inferred from homology"/>
<evidence type="ECO:0000313" key="3">
    <source>
        <dbReference type="EMBL" id="MBB2497395.1"/>
    </source>
</evidence>
<reference evidence="3 4" key="1">
    <citation type="submission" date="2020-08" db="EMBL/GenBank/DDBJ databases">
        <authorList>
            <person name="Kim C.M."/>
        </authorList>
    </citation>
    <scope>NUCLEOTIDE SEQUENCE [LARGE SCALE GENOMIC DNA]</scope>
    <source>
        <strain evidence="3 4">UL070</strain>
    </source>
</reference>
<accession>A0A7W4LQB4</accession>
<keyword evidence="4" id="KW-1185">Reference proteome</keyword>
<dbReference type="Gene3D" id="3.40.50.720">
    <property type="entry name" value="NAD(P)-binding Rossmann-like Domain"/>
    <property type="match status" value="1"/>
</dbReference>
<sequence length="276" mass="29028">MTPKDIQLDGKVAFITGGAGGIGAGIARNLANFGALVAIADIDVEGGERLVADIREQGGDALFLQTDVNHTEQISAAVEQTARHFGRLDILVNNAGGVRRTAFLEQTEKSWRKHIDFNLISTLTATQAAAKVMVKFGRGGTIINIASSEGLRAAPGFAVYAACKAGMISFTRSMALELAEHNIRVHALAPDMILTPGHAPYFEAAGEAGRAARDRYIPMGRVGSTDELAGVVIFLVSNLATFVTGLTLPVDGGAIASSGWTRSPVTGAWDLYHAPE</sequence>
<keyword evidence="2" id="KW-0560">Oxidoreductase</keyword>
<evidence type="ECO:0000256" key="2">
    <source>
        <dbReference type="ARBA" id="ARBA00023002"/>
    </source>
</evidence>